<evidence type="ECO:0000256" key="6">
    <source>
        <dbReference type="ARBA" id="ARBA00023235"/>
    </source>
</evidence>
<dbReference type="Pfam" id="PF01370">
    <property type="entry name" value="Epimerase"/>
    <property type="match status" value="2"/>
</dbReference>
<keyword evidence="9" id="KW-1185">Reference proteome</keyword>
<evidence type="ECO:0000256" key="1">
    <source>
        <dbReference type="ARBA" id="ARBA00004883"/>
    </source>
</evidence>
<evidence type="ECO:0000259" key="7">
    <source>
        <dbReference type="Pfam" id="PF01370"/>
    </source>
</evidence>
<comment type="pathway">
    <text evidence="1">Nucleotide-sugar biosynthesis; GDP-L-fucose biosynthesis via de novo pathway; GDP-L-fucose from GDP-alpha-D-mannose: step 2/2.</text>
</comment>
<sequence>MSLSDNKNAKIYVAGHRGLVGSAIWNNLKSKGYTNLVGRTHQELDLTDSVAVEKFFDEEKPEYVILAAAHVGGIQANFKYRADFIYINLAIEVNVIGASYRHHVKKLLFLGSTCIYPRECPQPMKEDVLLTSALEYTNEPYALSKIAGLNMCESFNIQYNTNYIAVMPTNLYGPNDNFNLETSHVLPALIRKIYLGKQLEDSNWDEIKRDLNKRPIEGVTGNDSQEAILEKLAKYGVTKGKVEIWGTGKPLREFLWSEEMADACVYIMERVDFKDTYEPGTKNIRNCHINIGTGKEISIAGVSNLIKEKVGFKGELYFNPSKPDGTMKKLTDVSKLHKLGWTHKIEIDEGVERLLQWYSTH</sequence>
<dbReference type="EMBL" id="JAPFFF010000005">
    <property type="protein sequence ID" value="KAK8888778.1"/>
    <property type="molecule type" value="Genomic_DNA"/>
</dbReference>
<keyword evidence="5" id="KW-0560">Oxidoreductase</keyword>
<evidence type="ECO:0000256" key="2">
    <source>
        <dbReference type="ARBA" id="ARBA00005959"/>
    </source>
</evidence>
<dbReference type="PANTHER" id="PTHR43238">
    <property type="entry name" value="GDP-L-FUCOSE SYNTHASE"/>
    <property type="match status" value="1"/>
</dbReference>
<evidence type="ECO:0000256" key="5">
    <source>
        <dbReference type="ARBA" id="ARBA00023002"/>
    </source>
</evidence>
<dbReference type="PANTHER" id="PTHR43238:SF1">
    <property type="entry name" value="GDP-L-FUCOSE SYNTHASE"/>
    <property type="match status" value="1"/>
</dbReference>
<dbReference type="Proteomes" id="UP001470230">
    <property type="component" value="Unassembled WGS sequence"/>
</dbReference>
<dbReference type="InterPro" id="IPR028614">
    <property type="entry name" value="GDP_fucose/colitose_synth"/>
</dbReference>
<dbReference type="InterPro" id="IPR001509">
    <property type="entry name" value="Epimerase_deHydtase"/>
</dbReference>
<comment type="similarity">
    <text evidence="2">Belongs to the NAD(P)-dependent epimerase/dehydratase family. Fucose synthase subfamily.</text>
</comment>
<reference evidence="8 9" key="1">
    <citation type="submission" date="2024-04" db="EMBL/GenBank/DDBJ databases">
        <title>Tritrichomonas musculus Genome.</title>
        <authorList>
            <person name="Alves-Ferreira E."/>
            <person name="Grigg M."/>
            <person name="Lorenzi H."/>
            <person name="Galac M."/>
        </authorList>
    </citation>
    <scope>NUCLEOTIDE SEQUENCE [LARGE SCALE GENOMIC DNA]</scope>
    <source>
        <strain evidence="8 9">EAF2021</strain>
    </source>
</reference>
<evidence type="ECO:0000256" key="4">
    <source>
        <dbReference type="ARBA" id="ARBA00022857"/>
    </source>
</evidence>
<comment type="caution">
    <text evidence="8">The sequence shown here is derived from an EMBL/GenBank/DDBJ whole genome shotgun (WGS) entry which is preliminary data.</text>
</comment>
<evidence type="ECO:0000256" key="3">
    <source>
        <dbReference type="ARBA" id="ARBA00012371"/>
    </source>
</evidence>
<dbReference type="EC" id="1.1.1.271" evidence="3"/>
<dbReference type="Gene3D" id="3.40.50.720">
    <property type="entry name" value="NAD(P)-binding Rossmann-like Domain"/>
    <property type="match status" value="2"/>
</dbReference>
<dbReference type="HAMAP" id="MF_00956">
    <property type="entry name" value="GDP_fucose_synth"/>
    <property type="match status" value="1"/>
</dbReference>
<gene>
    <name evidence="8" type="ORF">M9Y10_033517</name>
</gene>
<accession>A0ABR2KD10</accession>
<keyword evidence="6" id="KW-0413">Isomerase</keyword>
<dbReference type="Gene3D" id="3.90.25.10">
    <property type="entry name" value="UDP-galactose 4-epimerase, domain 1"/>
    <property type="match status" value="2"/>
</dbReference>
<keyword evidence="4" id="KW-0521">NADP</keyword>
<dbReference type="CDD" id="cd05239">
    <property type="entry name" value="GDP_FS_SDR_e"/>
    <property type="match status" value="1"/>
</dbReference>
<proteinExistence type="inferred from homology"/>
<evidence type="ECO:0000313" key="9">
    <source>
        <dbReference type="Proteomes" id="UP001470230"/>
    </source>
</evidence>
<protein>
    <recommendedName>
        <fullName evidence="3">GDP-L-fucose synthase</fullName>
        <ecNumber evidence="3">1.1.1.271</ecNumber>
    </recommendedName>
</protein>
<organism evidence="8 9">
    <name type="scientific">Tritrichomonas musculus</name>
    <dbReference type="NCBI Taxonomy" id="1915356"/>
    <lineage>
        <taxon>Eukaryota</taxon>
        <taxon>Metamonada</taxon>
        <taxon>Parabasalia</taxon>
        <taxon>Tritrichomonadida</taxon>
        <taxon>Tritrichomonadidae</taxon>
        <taxon>Tritrichomonas</taxon>
    </lineage>
</organism>
<feature type="domain" description="NAD-dependent epimerase/dehydratase" evidence="7">
    <location>
        <begin position="226"/>
        <end position="278"/>
    </location>
</feature>
<name>A0ABR2KD10_9EUKA</name>
<evidence type="ECO:0000313" key="8">
    <source>
        <dbReference type="EMBL" id="KAK8888778.1"/>
    </source>
</evidence>
<dbReference type="InterPro" id="IPR036291">
    <property type="entry name" value="NAD(P)-bd_dom_sf"/>
</dbReference>
<feature type="domain" description="NAD-dependent epimerase/dehydratase" evidence="7">
    <location>
        <begin position="11"/>
        <end position="199"/>
    </location>
</feature>
<dbReference type="SUPFAM" id="SSF51735">
    <property type="entry name" value="NAD(P)-binding Rossmann-fold domains"/>
    <property type="match status" value="1"/>
</dbReference>